<keyword evidence="2" id="KW-1185">Reference proteome</keyword>
<dbReference type="GeneID" id="28978655"/>
<sequence length="260" mass="29609">MRVLGRLARRPALVRLVRLDDDELADQRHVGRRRLQLVRRPVHLGGPRVRHWHGPGRRVDQATRVVVGHRHPPARRLVGRLVRRPLDLQPVGRARHDGDRPRPRRERLDRLVGALGRFVAGPGLAGRRERRFYFERRSSCRAGRERARRRRRRCRAPRLILPLHPCPSSRSLGAGSAFLSARVATCRTSSTTTQVVARGCPFSYSCIPFPSSSSLSPSLLFESHRRVPTPTTPVTPSSFVTYPYLRRIESLDGSRKLDVP</sequence>
<organism evidence="1 2">
    <name type="scientific">Rhodotorula graminis (strain WP1)</name>
    <dbReference type="NCBI Taxonomy" id="578459"/>
    <lineage>
        <taxon>Eukaryota</taxon>
        <taxon>Fungi</taxon>
        <taxon>Dikarya</taxon>
        <taxon>Basidiomycota</taxon>
        <taxon>Pucciniomycotina</taxon>
        <taxon>Microbotryomycetes</taxon>
        <taxon>Sporidiobolales</taxon>
        <taxon>Sporidiobolaceae</taxon>
        <taxon>Rhodotorula</taxon>
    </lineage>
</organism>
<dbReference type="EMBL" id="KQ474089">
    <property type="protein sequence ID" value="KPV72002.1"/>
    <property type="molecule type" value="Genomic_DNA"/>
</dbReference>
<feature type="non-terminal residue" evidence="1">
    <location>
        <position position="260"/>
    </location>
</feature>
<gene>
    <name evidence="1" type="ORF">RHOBADRAFT_56140</name>
</gene>
<name>A0A0P9F8L8_RHOGW</name>
<protein>
    <submittedName>
        <fullName evidence="1">Uncharacterized protein</fullName>
    </submittedName>
</protein>
<dbReference type="AlphaFoldDB" id="A0A0P9F8L8"/>
<dbReference type="RefSeq" id="XP_018268051.1">
    <property type="nucleotide sequence ID" value="XM_018418207.1"/>
</dbReference>
<reference evidence="1 2" key="1">
    <citation type="journal article" date="2015" name="Front. Microbiol.">
        <title>Genome sequence of the plant growth promoting endophytic yeast Rhodotorula graminis WP1.</title>
        <authorList>
            <person name="Firrincieli A."/>
            <person name="Otillar R."/>
            <person name="Salamov A."/>
            <person name="Schmutz J."/>
            <person name="Khan Z."/>
            <person name="Redman R.S."/>
            <person name="Fleck N.D."/>
            <person name="Lindquist E."/>
            <person name="Grigoriev I.V."/>
            <person name="Doty S.L."/>
        </authorList>
    </citation>
    <scope>NUCLEOTIDE SEQUENCE [LARGE SCALE GENOMIC DNA]</scope>
    <source>
        <strain evidence="1 2">WP1</strain>
    </source>
</reference>
<evidence type="ECO:0000313" key="2">
    <source>
        <dbReference type="Proteomes" id="UP000053890"/>
    </source>
</evidence>
<proteinExistence type="predicted"/>
<evidence type="ECO:0000313" key="1">
    <source>
        <dbReference type="EMBL" id="KPV72002.1"/>
    </source>
</evidence>
<accession>A0A0P9F8L8</accession>
<dbReference type="Proteomes" id="UP000053890">
    <property type="component" value="Unassembled WGS sequence"/>
</dbReference>